<feature type="domain" description="MaoC-like" evidence="1">
    <location>
        <begin position="14"/>
        <end position="112"/>
    </location>
</feature>
<dbReference type="InterPro" id="IPR002539">
    <property type="entry name" value="MaoC-like_dom"/>
</dbReference>
<dbReference type="InterPro" id="IPR039375">
    <property type="entry name" value="NodN-like"/>
</dbReference>
<dbReference type="RefSeq" id="WP_345247536.1">
    <property type="nucleotide sequence ID" value="NZ_BAABFO010000005.1"/>
</dbReference>
<organism evidence="2 3">
    <name type="scientific">Pigmentiphaga soli</name>
    <dbReference type="NCBI Taxonomy" id="1007095"/>
    <lineage>
        <taxon>Bacteria</taxon>
        <taxon>Pseudomonadati</taxon>
        <taxon>Pseudomonadota</taxon>
        <taxon>Betaproteobacteria</taxon>
        <taxon>Burkholderiales</taxon>
        <taxon>Alcaligenaceae</taxon>
        <taxon>Pigmentiphaga</taxon>
    </lineage>
</organism>
<evidence type="ECO:0000259" key="1">
    <source>
        <dbReference type="Pfam" id="PF01575"/>
    </source>
</evidence>
<dbReference type="Gene3D" id="3.10.129.10">
    <property type="entry name" value="Hotdog Thioesterase"/>
    <property type="match status" value="1"/>
</dbReference>
<dbReference type="CDD" id="cd03450">
    <property type="entry name" value="NodN"/>
    <property type="match status" value="1"/>
</dbReference>
<reference evidence="3" key="1">
    <citation type="journal article" date="2019" name="Int. J. Syst. Evol. Microbiol.">
        <title>The Global Catalogue of Microorganisms (GCM) 10K type strain sequencing project: providing services to taxonomists for standard genome sequencing and annotation.</title>
        <authorList>
            <consortium name="The Broad Institute Genomics Platform"/>
            <consortium name="The Broad Institute Genome Sequencing Center for Infectious Disease"/>
            <person name="Wu L."/>
            <person name="Ma J."/>
        </authorList>
    </citation>
    <scope>NUCLEOTIDE SEQUENCE [LARGE SCALE GENOMIC DNA]</scope>
    <source>
        <strain evidence="3">JCM 17666</strain>
    </source>
</reference>
<comment type="caution">
    <text evidence="2">The sequence shown here is derived from an EMBL/GenBank/DDBJ whole genome shotgun (WGS) entry which is preliminary data.</text>
</comment>
<keyword evidence="3" id="KW-1185">Reference proteome</keyword>
<dbReference type="PANTHER" id="PTHR42993:SF1">
    <property type="entry name" value="MAOC-LIKE DEHYDRATASE DOMAIN-CONTAINING PROTEIN"/>
    <property type="match status" value="1"/>
</dbReference>
<dbReference type="Proteomes" id="UP001501671">
    <property type="component" value="Unassembled WGS sequence"/>
</dbReference>
<accession>A0ABP8GP51</accession>
<dbReference type="SUPFAM" id="SSF54637">
    <property type="entry name" value="Thioesterase/thiol ester dehydrase-isomerase"/>
    <property type="match status" value="1"/>
</dbReference>
<dbReference type="EMBL" id="BAABFO010000005">
    <property type="protein sequence ID" value="GAA4327881.1"/>
    <property type="molecule type" value="Genomic_DNA"/>
</dbReference>
<name>A0ABP8GP51_9BURK</name>
<proteinExistence type="predicted"/>
<protein>
    <submittedName>
        <fullName evidence="2">3-hydroxyacyl-thioester dehydratase HtdZ</fullName>
    </submittedName>
</protein>
<dbReference type="Pfam" id="PF01575">
    <property type="entry name" value="MaoC_dehydratas"/>
    <property type="match status" value="1"/>
</dbReference>
<dbReference type="InterPro" id="IPR029069">
    <property type="entry name" value="HotDog_dom_sf"/>
</dbReference>
<sequence>MRRDFTLRELAACAGREVAVGDWHLVTQEQIDLFARATGDFQWIHTDPVRARATPAGSTIAHGYLTLSMLSRFRTDAIRVTDAAHSVNYGLNRVRFTAPVPVDHRIRARFTLASAAFAEKQAAWQFEWLCVVEIDGSARPACVAEAISLYYPATPSP</sequence>
<evidence type="ECO:0000313" key="3">
    <source>
        <dbReference type="Proteomes" id="UP001501671"/>
    </source>
</evidence>
<evidence type="ECO:0000313" key="2">
    <source>
        <dbReference type="EMBL" id="GAA4327881.1"/>
    </source>
</evidence>
<dbReference type="PANTHER" id="PTHR42993">
    <property type="entry name" value="MAOC-LIKE DEHYDRATASE DOMAIN-CONTAINING PROTEIN"/>
    <property type="match status" value="1"/>
</dbReference>
<gene>
    <name evidence="2" type="primary">htdZ</name>
    <name evidence="2" type="ORF">GCM10023144_13020</name>
</gene>